<evidence type="ECO:0000313" key="3">
    <source>
        <dbReference type="EMBL" id="PTQ55611.1"/>
    </source>
</evidence>
<dbReference type="PANTHER" id="PTHR30592:SF1">
    <property type="entry name" value="SULFUR CARRIER PROTEIN FDHD"/>
    <property type="match status" value="1"/>
</dbReference>
<dbReference type="Pfam" id="PF02634">
    <property type="entry name" value="FdhD-NarQ"/>
    <property type="match status" value="1"/>
</dbReference>
<dbReference type="InterPro" id="IPR016193">
    <property type="entry name" value="Cytidine_deaminase-like"/>
</dbReference>
<dbReference type="InterPro" id="IPR003786">
    <property type="entry name" value="FdhD"/>
</dbReference>
<dbReference type="Gene3D" id="3.10.20.10">
    <property type="match status" value="1"/>
</dbReference>
<accession>A0A2R6XYV2</accession>
<comment type="caution">
    <text evidence="3">The sequence shown here is derived from an EMBL/GenBank/DDBJ whole genome shotgun (WGS) entry which is preliminary data.</text>
</comment>
<keyword evidence="1" id="KW-0963">Cytoplasm</keyword>
<dbReference type="GO" id="GO:0016783">
    <property type="term" value="F:sulfurtransferase activity"/>
    <property type="evidence" value="ECO:0007669"/>
    <property type="project" value="InterPro"/>
</dbReference>
<dbReference type="PANTHER" id="PTHR30592">
    <property type="entry name" value="FORMATE DEHYDROGENASE"/>
    <property type="match status" value="1"/>
</dbReference>
<keyword evidence="2" id="KW-0501">Molybdenum cofactor biosynthesis</keyword>
<evidence type="ECO:0000256" key="1">
    <source>
        <dbReference type="ARBA" id="ARBA00022490"/>
    </source>
</evidence>
<dbReference type="SUPFAM" id="SSF53927">
    <property type="entry name" value="Cytidine deaminase-like"/>
    <property type="match status" value="1"/>
</dbReference>
<proteinExistence type="predicted"/>
<gene>
    <name evidence="3" type="ORF">BSOLF_1782</name>
</gene>
<evidence type="ECO:0000313" key="4">
    <source>
        <dbReference type="Proteomes" id="UP000244338"/>
    </source>
</evidence>
<organism evidence="3 4">
    <name type="scientific">Candidatus Carbonibacillus altaicus</name>
    <dbReference type="NCBI Taxonomy" id="2163959"/>
    <lineage>
        <taxon>Bacteria</taxon>
        <taxon>Bacillati</taxon>
        <taxon>Bacillota</taxon>
        <taxon>Bacilli</taxon>
        <taxon>Bacillales</taxon>
        <taxon>Candidatus Carbonibacillus</taxon>
    </lineage>
</organism>
<dbReference type="Proteomes" id="UP000244338">
    <property type="component" value="Unassembled WGS sequence"/>
</dbReference>
<reference evidence="4" key="1">
    <citation type="journal article" date="2018" name="Sci. Rep.">
        <title>Lignite coal burning seam in the remote Altai Mountains harbors a hydrogen-driven thermophilic microbial community.</title>
        <authorList>
            <person name="Kadnikov V.V."/>
            <person name="Mardanov A.V."/>
            <person name="Ivasenko D.A."/>
            <person name="Antsiferov D.V."/>
            <person name="Beletsky A.V."/>
            <person name="Karnachuk O.V."/>
            <person name="Ravin N.V."/>
        </authorList>
    </citation>
    <scope>NUCLEOTIDE SEQUENCE [LARGE SCALE GENOMIC DNA]</scope>
</reference>
<dbReference type="AlphaFoldDB" id="A0A2R6XYV2"/>
<dbReference type="Gene3D" id="3.40.140.10">
    <property type="entry name" value="Cytidine Deaminase, domain 2"/>
    <property type="match status" value="1"/>
</dbReference>
<name>A0A2R6XYV2_9BACL</name>
<dbReference type="GO" id="GO:0006777">
    <property type="term" value="P:Mo-molybdopterin cofactor biosynthetic process"/>
    <property type="evidence" value="ECO:0007669"/>
    <property type="project" value="UniProtKB-KW"/>
</dbReference>
<dbReference type="EMBL" id="PEBX01000091">
    <property type="protein sequence ID" value="PTQ55611.1"/>
    <property type="molecule type" value="Genomic_DNA"/>
</dbReference>
<protein>
    <submittedName>
        <fullName evidence="3">Formate dehydrogenase assembly factor FdhD</fullName>
    </submittedName>
</protein>
<sequence length="257" mass="28995">MKGSPDEYTLELVIGSQTIGMFQITDENLDDWIIGFLYLQGWMERPDVLKNYSLWREGSFIQMKVEIDGWEQLRAVRQNIRDPALYAMLIGQGDRCEALNMRLREEALNPVQSGRVWTLTEIQDYMKTFIRSMPRYEQTGGMHAAALVTAEGDLLVREDIGRHNAIDKVIGYALKRGWPGENLLLLATGRITLAMMMKAATYGISVMATRSAATRQAVALATQLGIDTLGYVRGGRYMLYTPAFRVKIEEGETLSVT</sequence>
<dbReference type="PIRSF" id="PIRSF015626">
    <property type="entry name" value="FdhD"/>
    <property type="match status" value="1"/>
</dbReference>
<evidence type="ECO:0000256" key="2">
    <source>
        <dbReference type="ARBA" id="ARBA00023150"/>
    </source>
</evidence>